<organism evidence="7 8">
    <name type="scientific">Robbsia betulipollinis</name>
    <dbReference type="NCBI Taxonomy" id="2981849"/>
    <lineage>
        <taxon>Bacteria</taxon>
        <taxon>Pseudomonadati</taxon>
        <taxon>Pseudomonadota</taxon>
        <taxon>Betaproteobacteria</taxon>
        <taxon>Burkholderiales</taxon>
        <taxon>Burkholderiaceae</taxon>
        <taxon>Robbsia</taxon>
    </lineage>
</organism>
<dbReference type="InterPro" id="IPR002797">
    <property type="entry name" value="Polysacc_synth"/>
</dbReference>
<reference evidence="7" key="1">
    <citation type="submission" date="2022-11" db="EMBL/GenBank/DDBJ databases">
        <title>Robbsia betulipollinis sp. nov., isolated from pollen of birch (Betula pendula).</title>
        <authorList>
            <person name="Shi H."/>
            <person name="Ambika Manirajan B."/>
            <person name="Ratering S."/>
            <person name="Geissler-Plaum R."/>
            <person name="Schnell S."/>
        </authorList>
    </citation>
    <scope>NUCLEOTIDE SEQUENCE</scope>
    <source>
        <strain evidence="7">Bb-Pol-6</strain>
    </source>
</reference>
<evidence type="ECO:0000313" key="7">
    <source>
        <dbReference type="EMBL" id="MCY0389792.1"/>
    </source>
</evidence>
<dbReference type="Proteomes" id="UP001082899">
    <property type="component" value="Unassembled WGS sequence"/>
</dbReference>
<feature type="transmembrane region" description="Helical" evidence="6">
    <location>
        <begin position="390"/>
        <end position="410"/>
    </location>
</feature>
<evidence type="ECO:0000256" key="4">
    <source>
        <dbReference type="ARBA" id="ARBA00022989"/>
    </source>
</evidence>
<keyword evidence="8" id="KW-1185">Reference proteome</keyword>
<dbReference type="InterPro" id="IPR050833">
    <property type="entry name" value="Poly_Biosynth_Transport"/>
</dbReference>
<feature type="transmembrane region" description="Helical" evidence="6">
    <location>
        <begin position="75"/>
        <end position="94"/>
    </location>
</feature>
<proteinExistence type="predicted"/>
<dbReference type="CDD" id="cd13128">
    <property type="entry name" value="MATE_Wzx_like"/>
    <property type="match status" value="1"/>
</dbReference>
<dbReference type="PANTHER" id="PTHR30250">
    <property type="entry name" value="PST FAMILY PREDICTED COLANIC ACID TRANSPORTER"/>
    <property type="match status" value="1"/>
</dbReference>
<feature type="transmembrane region" description="Helical" evidence="6">
    <location>
        <begin position="286"/>
        <end position="305"/>
    </location>
</feature>
<comment type="caution">
    <text evidence="7">The sequence shown here is derived from an EMBL/GenBank/DDBJ whole genome shotgun (WGS) entry which is preliminary data.</text>
</comment>
<feature type="transmembrane region" description="Helical" evidence="6">
    <location>
        <begin position="176"/>
        <end position="197"/>
    </location>
</feature>
<feature type="transmembrane region" description="Helical" evidence="6">
    <location>
        <begin position="147"/>
        <end position="169"/>
    </location>
</feature>
<keyword evidence="4 6" id="KW-1133">Transmembrane helix</keyword>
<feature type="transmembrane region" description="Helical" evidence="6">
    <location>
        <begin position="416"/>
        <end position="438"/>
    </location>
</feature>
<dbReference type="RefSeq" id="WP_267849723.1">
    <property type="nucleotide sequence ID" value="NZ_JAPMXC010000012.1"/>
</dbReference>
<comment type="subcellular location">
    <subcellularLocation>
        <location evidence="1">Cell membrane</location>
        <topology evidence="1">Multi-pass membrane protein</topology>
    </subcellularLocation>
</comment>
<evidence type="ECO:0000256" key="2">
    <source>
        <dbReference type="ARBA" id="ARBA00022475"/>
    </source>
</evidence>
<evidence type="ECO:0000313" key="8">
    <source>
        <dbReference type="Proteomes" id="UP001082899"/>
    </source>
</evidence>
<feature type="transmembrane region" description="Helical" evidence="6">
    <location>
        <begin position="203"/>
        <end position="226"/>
    </location>
</feature>
<dbReference type="EMBL" id="JAPMXC010000012">
    <property type="protein sequence ID" value="MCY0389792.1"/>
    <property type="molecule type" value="Genomic_DNA"/>
</dbReference>
<feature type="transmembrane region" description="Helical" evidence="6">
    <location>
        <begin position="247"/>
        <end position="271"/>
    </location>
</feature>
<accession>A0ABT3ZU70</accession>
<evidence type="ECO:0000256" key="1">
    <source>
        <dbReference type="ARBA" id="ARBA00004651"/>
    </source>
</evidence>
<sequence length="446" mass="48897">MQTELHPCQLPRCNGRRDPKGRSGFDFNDIIMKYDRRIAKNFASLMLLQIGNYLIPLIQTPYLVRVLGAASFGRVGFAMAAAQYIVSLAEYGFNLTGTRKLAVSRQEGDEKVAEVFWGVMWTKLTLALTGAVLLLACVFIFPKLHEYSAAIYPFFFWALGVSMFPQWYFQGIEKMGVITVINMTAKISVLPLTLLFIHTPQDGVRYAILFSSIYFAASAVGVLAAIREVGIFKRPRVETILRELKEGFSMFFAMVGYTIYSNTNALVIGLVGGDVMVGLFIGAEKFLRAALGILGPLHAAIYPRVSATAASAKNSTVEALRTLLKWEGLASFAVSVAMALSAEYIVLIFLGKKFTGSIEILRAMSPVFFFTAVSSIFGTLTLLPFGEQRAYTRVLLAAAVIHVVSLALLVPKWGALGAGISMSVSEGAIMVIMFLIILKKRLLART</sequence>
<keyword evidence="3 6" id="KW-0812">Transmembrane</keyword>
<keyword evidence="5 6" id="KW-0472">Membrane</keyword>
<name>A0ABT3ZU70_9BURK</name>
<keyword evidence="2" id="KW-1003">Cell membrane</keyword>
<dbReference type="PANTHER" id="PTHR30250:SF11">
    <property type="entry name" value="O-ANTIGEN TRANSPORTER-RELATED"/>
    <property type="match status" value="1"/>
</dbReference>
<feature type="transmembrane region" description="Helical" evidence="6">
    <location>
        <begin position="326"/>
        <end position="351"/>
    </location>
</feature>
<protein>
    <submittedName>
        <fullName evidence="7">Flippase</fullName>
    </submittedName>
</protein>
<feature type="transmembrane region" description="Helical" evidence="6">
    <location>
        <begin position="363"/>
        <end position="383"/>
    </location>
</feature>
<gene>
    <name evidence="7" type="ORF">OVY01_21865</name>
</gene>
<evidence type="ECO:0000256" key="6">
    <source>
        <dbReference type="SAM" id="Phobius"/>
    </source>
</evidence>
<feature type="transmembrane region" description="Helical" evidence="6">
    <location>
        <begin position="115"/>
        <end position="141"/>
    </location>
</feature>
<feature type="transmembrane region" description="Helical" evidence="6">
    <location>
        <begin position="42"/>
        <end position="63"/>
    </location>
</feature>
<evidence type="ECO:0000256" key="3">
    <source>
        <dbReference type="ARBA" id="ARBA00022692"/>
    </source>
</evidence>
<dbReference type="Pfam" id="PF01943">
    <property type="entry name" value="Polysacc_synt"/>
    <property type="match status" value="1"/>
</dbReference>
<evidence type="ECO:0000256" key="5">
    <source>
        <dbReference type="ARBA" id="ARBA00023136"/>
    </source>
</evidence>